<keyword evidence="2" id="KW-0560">Oxidoreductase</keyword>
<dbReference type="EMBL" id="FN647652">
    <property type="protein sequence ID" value="CBI83558.1"/>
    <property type="molecule type" value="Genomic_DNA"/>
</dbReference>
<reference evidence="2" key="1">
    <citation type="journal article" date="2010" name="Mol. Cell. Proteomics">
        <title>The subunit composition of mitochondrial NADH:ubiquinone oxidoreductase (complex I), strain X33 from Pichia pastoris.</title>
        <authorList>
            <person name="Bridges H.R."/>
            <person name="Fearnley I.M."/>
            <person name="Hirst J."/>
        </authorList>
    </citation>
    <scope>NUCLEOTIDE SEQUENCE</scope>
    <source>
        <strain evidence="2">X33</strain>
    </source>
</reference>
<reference evidence="1 3" key="2">
    <citation type="submission" date="2016-02" db="EMBL/GenBank/DDBJ databases">
        <title>Comparative genomic and transcriptomic foundation for Pichia pastoris.</title>
        <authorList>
            <person name="Love K.R."/>
            <person name="Shah K.A."/>
            <person name="Whittaker C.A."/>
            <person name="Wu J."/>
            <person name="Bartlett M.C."/>
            <person name="Ma D."/>
            <person name="Leeson R.L."/>
            <person name="Priest M."/>
            <person name="Young S.K."/>
            <person name="Love J.C."/>
        </authorList>
    </citation>
    <scope>NUCLEOTIDE SEQUENCE [LARGE SCALE GENOMIC DNA]</scope>
    <source>
        <strain evidence="1 3">ATCC 28485</strain>
    </source>
</reference>
<proteinExistence type="predicted"/>
<dbReference type="Proteomes" id="UP000094565">
    <property type="component" value="Chromosome 4"/>
</dbReference>
<evidence type="ECO:0000313" key="3">
    <source>
        <dbReference type="Proteomes" id="UP000094565"/>
    </source>
</evidence>
<evidence type="ECO:0000313" key="1">
    <source>
        <dbReference type="EMBL" id="ANZ77540.1"/>
    </source>
</evidence>
<organism evidence="2">
    <name type="scientific">Komagataella pastoris</name>
    <name type="common">Yeast</name>
    <name type="synonym">Pichia pastoris</name>
    <dbReference type="NCBI Taxonomy" id="4922"/>
    <lineage>
        <taxon>Eukaryota</taxon>
        <taxon>Fungi</taxon>
        <taxon>Dikarya</taxon>
        <taxon>Ascomycota</taxon>
        <taxon>Saccharomycotina</taxon>
        <taxon>Pichiomycetes</taxon>
        <taxon>Pichiales</taxon>
        <taxon>Pichiaceae</taxon>
        <taxon>Komagataella</taxon>
    </lineage>
</organism>
<sequence>MAPLQQVGRHGGPNKCFGEFQRVVECMTNAKHDSYEPCNNLKNDYLECRKHKVERYKAFLMQKHAEELGKDPEEIGAPFVRKRRFLTSKTLGLVDGDDYEIGVEKI</sequence>
<dbReference type="AlphaFoldDB" id="E1UWD1"/>
<protein>
    <submittedName>
        <fullName evidence="1">BA75_05084T0</fullName>
    </submittedName>
    <submittedName>
        <fullName evidence="2">NIPM (15 kDa) subunit of mitochondrial NADH:ubiquinone oxidoreductase (Complex I)</fullName>
        <ecNumber evidence="2">1.6.5.3</ecNumber>
    </submittedName>
</protein>
<dbReference type="EMBL" id="CP014587">
    <property type="protein sequence ID" value="ANZ77540.1"/>
    <property type="molecule type" value="Genomic_DNA"/>
</dbReference>
<gene>
    <name evidence="2" type="primary">nipm</name>
    <name evidence="1" type="ORF">ATY40_BA7505084</name>
</gene>
<dbReference type="OrthoDB" id="9992197at2759"/>
<evidence type="ECO:0000313" key="2">
    <source>
        <dbReference type="EMBL" id="CBI83558.1"/>
    </source>
</evidence>
<keyword evidence="2" id="KW-0830">Ubiquinone</keyword>
<name>E1UWD1_PICPA</name>
<accession>E1UWD1</accession>
<dbReference type="GO" id="GO:0016491">
    <property type="term" value="F:oxidoreductase activity"/>
    <property type="evidence" value="ECO:0007669"/>
    <property type="project" value="UniProtKB-KW"/>
</dbReference>
<dbReference type="EC" id="1.6.5.3" evidence="2"/>
<keyword evidence="3" id="KW-1185">Reference proteome</keyword>